<protein>
    <recommendedName>
        <fullName evidence="10">Metallophosphoesterase 1 homolog</fullName>
    </recommendedName>
</protein>
<reference evidence="13" key="2">
    <citation type="submission" date="2014-06" db="EMBL/GenBank/DDBJ databases">
        <authorList>
            <person name="Hu T."/>
            <person name="Eisen M.B."/>
            <person name="Thornton K.R."/>
            <person name="Andolfatto P."/>
        </authorList>
    </citation>
    <scope>NUCLEOTIDE SEQUENCE</scope>
    <source>
        <strain evidence="13">W501</strain>
    </source>
</reference>
<dbReference type="GO" id="GO:0005793">
    <property type="term" value="C:endoplasmic reticulum-Golgi intermediate compartment"/>
    <property type="evidence" value="ECO:0007669"/>
    <property type="project" value="InterPro"/>
</dbReference>
<keyword evidence="8 11" id="KW-0472">Membrane</keyword>
<dbReference type="CDD" id="cd08165">
    <property type="entry name" value="MPP_MPPE1"/>
    <property type="match status" value="1"/>
</dbReference>
<evidence type="ECO:0000256" key="7">
    <source>
        <dbReference type="ARBA" id="ARBA00022989"/>
    </source>
</evidence>
<accession>A0A0J9QYE7</accession>
<evidence type="ECO:0000256" key="6">
    <source>
        <dbReference type="ARBA" id="ARBA00022801"/>
    </source>
</evidence>
<dbReference type="Proteomes" id="UP000035880">
    <property type="component" value="Chromosome 2L"/>
</dbReference>
<dbReference type="GO" id="GO:0016020">
    <property type="term" value="C:membrane"/>
    <property type="evidence" value="ECO:0007669"/>
    <property type="project" value="UniProtKB-SubCell"/>
</dbReference>
<name>A0A0J9QYE7_DROSI</name>
<evidence type="ECO:0000256" key="10">
    <source>
        <dbReference type="ARBA" id="ARBA00074873"/>
    </source>
</evidence>
<evidence type="ECO:0000256" key="9">
    <source>
        <dbReference type="ARBA" id="ARBA00023211"/>
    </source>
</evidence>
<dbReference type="InterPro" id="IPR029052">
    <property type="entry name" value="Metallo-depent_PP-like"/>
</dbReference>
<dbReference type="PANTHER" id="PTHR13315:SF0">
    <property type="entry name" value="METALLOPHOSPHOESTERASE 1"/>
    <property type="match status" value="1"/>
</dbReference>
<evidence type="ECO:0000256" key="4">
    <source>
        <dbReference type="ARBA" id="ARBA00022692"/>
    </source>
</evidence>
<dbReference type="InterPro" id="IPR004843">
    <property type="entry name" value="Calcineurin-like_PHP"/>
</dbReference>
<dbReference type="GO" id="GO:0008081">
    <property type="term" value="F:phosphoric diester hydrolase activity"/>
    <property type="evidence" value="ECO:0007669"/>
    <property type="project" value="InterPro"/>
</dbReference>
<evidence type="ECO:0000256" key="11">
    <source>
        <dbReference type="SAM" id="Phobius"/>
    </source>
</evidence>
<comment type="subcellular location">
    <subcellularLocation>
        <location evidence="2">Membrane</location>
        <topology evidence="2">Multi-pass membrane protein</topology>
    </subcellularLocation>
</comment>
<keyword evidence="6 13" id="KW-0378">Hydrolase</keyword>
<dbReference type="SUPFAM" id="SSF56300">
    <property type="entry name" value="Metallo-dependent phosphatases"/>
    <property type="match status" value="1"/>
</dbReference>
<proteinExistence type="inferred from homology"/>
<evidence type="ECO:0000256" key="8">
    <source>
        <dbReference type="ARBA" id="ARBA00023136"/>
    </source>
</evidence>
<dbReference type="OrthoDB" id="7663298at2759"/>
<sequence length="370" mass="43378">MRFLYACFVIVLCALIFCEYVADFVVLQKCKWPEIKRKKYVDDPLRAMILADPHLLGPHRGHWLDKLYREWHMTRAFQAASRLFQPDVVFVLGDLFDEGDMVSDKQFQEYVWRYLKMFHLPPGIPLISVAGNHDVGFHYKMHPFFMSRFESYLNNSSVNLYTIKQIHFVVINSMAMEGDGCMFCTQAEDQLKNISRTLHCMKYPLEAECARTRRHPYSQPILLQHFPTYRISDTMCEEHDAPYIEAFRERFHVLSKDATDMLGELLKPRLAFAGHSHHFCHSVNRLGIDEYTVASFSWRNKVNPSFMLATITPDDYVVSKCKMLPQQFVYNSYLSAGILCLIVIGFQLRKCIQRRRQSSAVDHRKVNYLD</sequence>
<evidence type="ECO:0000256" key="2">
    <source>
        <dbReference type="ARBA" id="ARBA00004141"/>
    </source>
</evidence>
<reference evidence="13" key="1">
    <citation type="journal article" date="2013" name="Genome Res.">
        <title>A second-generation assembly of the Drosophila simulans genome provides new insights into patterns of lineage-specific divergence.</title>
        <authorList>
            <person name="Hu T.T."/>
            <person name="Eisen M.B."/>
            <person name="Thornton K.R."/>
            <person name="Andolfatto P."/>
        </authorList>
    </citation>
    <scope>NUCLEOTIDE SEQUENCE [LARGE SCALE GENOMIC DNA]</scope>
    <source>
        <strain evidence="13">W501</strain>
    </source>
</reference>
<feature type="domain" description="Calcineurin-like phosphoesterase" evidence="12">
    <location>
        <begin position="46"/>
        <end position="278"/>
    </location>
</feature>
<keyword evidence="4 11" id="KW-0812">Transmembrane</keyword>
<dbReference type="Bgee" id="FBgn0194890">
    <property type="expression patterns" value="Expressed in male reproductive system and 3 other cell types or tissues"/>
</dbReference>
<comment type="similarity">
    <text evidence="3">Belongs to the metallophosphoesterase superfamily. MPPE1 family.</text>
</comment>
<dbReference type="GO" id="GO:0006888">
    <property type="term" value="P:endoplasmic reticulum to Golgi vesicle-mediated transport"/>
    <property type="evidence" value="ECO:0007669"/>
    <property type="project" value="InterPro"/>
</dbReference>
<dbReference type="EMBL" id="CM002910">
    <property type="protein sequence ID" value="KMY88973.1"/>
    <property type="molecule type" value="Genomic_DNA"/>
</dbReference>
<dbReference type="AlphaFoldDB" id="A0A0J9QYE7"/>
<evidence type="ECO:0000256" key="3">
    <source>
        <dbReference type="ARBA" id="ARBA00008895"/>
    </source>
</evidence>
<dbReference type="GO" id="GO:0046872">
    <property type="term" value="F:metal ion binding"/>
    <property type="evidence" value="ECO:0007669"/>
    <property type="project" value="UniProtKB-KW"/>
</dbReference>
<dbReference type="PANTHER" id="PTHR13315">
    <property type="entry name" value="METALLO PHOSPHOESTERASE RELATED"/>
    <property type="match status" value="1"/>
</dbReference>
<evidence type="ECO:0000256" key="1">
    <source>
        <dbReference type="ARBA" id="ARBA00001936"/>
    </source>
</evidence>
<keyword evidence="7 11" id="KW-1133">Transmembrane helix</keyword>
<evidence type="ECO:0000256" key="5">
    <source>
        <dbReference type="ARBA" id="ARBA00022723"/>
    </source>
</evidence>
<feature type="transmembrane region" description="Helical" evidence="11">
    <location>
        <begin position="328"/>
        <end position="348"/>
    </location>
</feature>
<gene>
    <name evidence="13" type="primary">Dsim\GD23512</name>
    <name evidence="13" type="ORF">Dsimw501_GD23512</name>
</gene>
<organism evidence="13">
    <name type="scientific">Drosophila simulans</name>
    <name type="common">Fruit fly</name>
    <dbReference type="NCBI Taxonomy" id="7240"/>
    <lineage>
        <taxon>Eukaryota</taxon>
        <taxon>Metazoa</taxon>
        <taxon>Ecdysozoa</taxon>
        <taxon>Arthropoda</taxon>
        <taxon>Hexapoda</taxon>
        <taxon>Insecta</taxon>
        <taxon>Pterygota</taxon>
        <taxon>Neoptera</taxon>
        <taxon>Endopterygota</taxon>
        <taxon>Diptera</taxon>
        <taxon>Brachycera</taxon>
        <taxon>Muscomorpha</taxon>
        <taxon>Ephydroidea</taxon>
        <taxon>Drosophilidae</taxon>
        <taxon>Drosophila</taxon>
        <taxon>Sophophora</taxon>
    </lineage>
</organism>
<dbReference type="InterPro" id="IPR033308">
    <property type="entry name" value="PGAP5/Cdc1/Ted1"/>
</dbReference>
<evidence type="ECO:0000259" key="12">
    <source>
        <dbReference type="Pfam" id="PF00149"/>
    </source>
</evidence>
<dbReference type="KEGG" id="dsi:Dsimw501_GD23512"/>
<reference evidence="13" key="3">
    <citation type="submission" date="2015-04" db="EMBL/GenBank/DDBJ databases">
        <authorList>
            <consortium name="FlyBase"/>
        </authorList>
    </citation>
    <scope>NUCLEOTIDE SEQUENCE</scope>
    <source>
        <strain evidence="13">W501</strain>
    </source>
</reference>
<comment type="cofactor">
    <cofactor evidence="1">
        <name>Mn(2+)</name>
        <dbReference type="ChEBI" id="CHEBI:29035"/>
    </cofactor>
</comment>
<dbReference type="Gene3D" id="3.60.21.10">
    <property type="match status" value="1"/>
</dbReference>
<dbReference type="GO" id="GO:0006506">
    <property type="term" value="P:GPI anchor biosynthetic process"/>
    <property type="evidence" value="ECO:0007669"/>
    <property type="project" value="InterPro"/>
</dbReference>
<dbReference type="FunFam" id="3.60.21.10:FF:000081">
    <property type="entry name" value="Metallophosphoesterase 1 homolog"/>
    <property type="match status" value="1"/>
</dbReference>
<dbReference type="Pfam" id="PF00149">
    <property type="entry name" value="Metallophos"/>
    <property type="match status" value="1"/>
</dbReference>
<dbReference type="InterPro" id="IPR039541">
    <property type="entry name" value="MPP_MPPE1"/>
</dbReference>
<keyword evidence="9" id="KW-0464">Manganese</keyword>
<evidence type="ECO:0000313" key="13">
    <source>
        <dbReference type="EMBL" id="KMY88973.1"/>
    </source>
</evidence>
<keyword evidence="5" id="KW-0479">Metal-binding</keyword>